<dbReference type="InterPro" id="IPR043128">
    <property type="entry name" value="Rev_trsase/Diguanyl_cyclase"/>
</dbReference>
<protein>
    <submittedName>
        <fullName evidence="10">Integrase catalytic domain-containing protein</fullName>
    </submittedName>
</protein>
<reference evidence="10" key="1">
    <citation type="submission" date="2016-11" db="UniProtKB">
        <authorList>
            <consortium name="WormBaseParasite"/>
        </authorList>
    </citation>
    <scope>IDENTIFICATION</scope>
</reference>
<dbReference type="Proteomes" id="UP000095283">
    <property type="component" value="Unplaced"/>
</dbReference>
<evidence type="ECO:0000259" key="7">
    <source>
        <dbReference type="Pfam" id="PF00078"/>
    </source>
</evidence>
<proteinExistence type="predicted"/>
<dbReference type="FunFam" id="3.10.20.370:FF:000001">
    <property type="entry name" value="Retrovirus-related Pol polyprotein from transposon 17.6-like protein"/>
    <property type="match status" value="1"/>
</dbReference>
<dbReference type="PANTHER" id="PTHR37984:SF5">
    <property type="entry name" value="PROTEIN NYNRIN-LIKE"/>
    <property type="match status" value="1"/>
</dbReference>
<evidence type="ECO:0000256" key="2">
    <source>
        <dbReference type="ARBA" id="ARBA00022695"/>
    </source>
</evidence>
<evidence type="ECO:0000256" key="6">
    <source>
        <dbReference type="ARBA" id="ARBA00022918"/>
    </source>
</evidence>
<accession>A0A1I7W7X9</accession>
<keyword evidence="3" id="KW-0540">Nuclease</keyword>
<dbReference type="GO" id="GO:0003964">
    <property type="term" value="F:RNA-directed DNA polymerase activity"/>
    <property type="evidence" value="ECO:0007669"/>
    <property type="project" value="UniProtKB-KW"/>
</dbReference>
<keyword evidence="4" id="KW-0255">Endonuclease</keyword>
<feature type="domain" description="Reverse transcriptase RNase H-like" evidence="8">
    <location>
        <begin position="269"/>
        <end position="369"/>
    </location>
</feature>
<evidence type="ECO:0000256" key="3">
    <source>
        <dbReference type="ARBA" id="ARBA00022722"/>
    </source>
</evidence>
<name>A0A1I7W7X9_HETBA</name>
<evidence type="ECO:0000313" key="9">
    <source>
        <dbReference type="Proteomes" id="UP000095283"/>
    </source>
</evidence>
<dbReference type="InterPro" id="IPR041373">
    <property type="entry name" value="RT_RNaseH"/>
</dbReference>
<keyword evidence="6" id="KW-0695">RNA-directed DNA polymerase</keyword>
<evidence type="ECO:0000313" key="10">
    <source>
        <dbReference type="WBParaSite" id="Hba_00747"/>
    </source>
</evidence>
<dbReference type="AlphaFoldDB" id="A0A1I7W7X9"/>
<dbReference type="InterPro" id="IPR000477">
    <property type="entry name" value="RT_dom"/>
</dbReference>
<dbReference type="WBParaSite" id="Hba_00747">
    <property type="protein sequence ID" value="Hba_00747"/>
    <property type="gene ID" value="Hba_00747"/>
</dbReference>
<keyword evidence="1" id="KW-0808">Transferase</keyword>
<keyword evidence="5" id="KW-0378">Hydrolase</keyword>
<organism evidence="9 10">
    <name type="scientific">Heterorhabditis bacteriophora</name>
    <name type="common">Entomopathogenic nematode worm</name>
    <dbReference type="NCBI Taxonomy" id="37862"/>
    <lineage>
        <taxon>Eukaryota</taxon>
        <taxon>Metazoa</taxon>
        <taxon>Ecdysozoa</taxon>
        <taxon>Nematoda</taxon>
        <taxon>Chromadorea</taxon>
        <taxon>Rhabditida</taxon>
        <taxon>Rhabditina</taxon>
        <taxon>Rhabditomorpha</taxon>
        <taxon>Strongyloidea</taxon>
        <taxon>Heterorhabditidae</taxon>
        <taxon>Heterorhabditis</taxon>
    </lineage>
</organism>
<dbReference type="SUPFAM" id="SSF56672">
    <property type="entry name" value="DNA/RNA polymerases"/>
    <property type="match status" value="1"/>
</dbReference>
<dbReference type="InterPro" id="IPR050951">
    <property type="entry name" value="Retrovirus_Pol_polyprotein"/>
</dbReference>
<keyword evidence="9" id="KW-1185">Reference proteome</keyword>
<keyword evidence="2" id="KW-0548">Nucleotidyltransferase</keyword>
<dbReference type="Gene3D" id="3.30.70.270">
    <property type="match status" value="2"/>
</dbReference>
<evidence type="ECO:0000256" key="1">
    <source>
        <dbReference type="ARBA" id="ARBA00022679"/>
    </source>
</evidence>
<dbReference type="FunFam" id="3.30.70.270:FF:000026">
    <property type="entry name" value="Transposon Ty3-G Gag-Pol polyprotein"/>
    <property type="match status" value="1"/>
</dbReference>
<evidence type="ECO:0000256" key="5">
    <source>
        <dbReference type="ARBA" id="ARBA00022801"/>
    </source>
</evidence>
<dbReference type="GO" id="GO:0004519">
    <property type="term" value="F:endonuclease activity"/>
    <property type="evidence" value="ECO:0007669"/>
    <property type="project" value="UniProtKB-KW"/>
</dbReference>
<evidence type="ECO:0000256" key="4">
    <source>
        <dbReference type="ARBA" id="ARBA00022759"/>
    </source>
</evidence>
<dbReference type="InterPro" id="IPR043502">
    <property type="entry name" value="DNA/RNA_pol_sf"/>
</dbReference>
<dbReference type="Pfam" id="PF00078">
    <property type="entry name" value="RVT_1"/>
    <property type="match status" value="1"/>
</dbReference>
<dbReference type="Pfam" id="PF17917">
    <property type="entry name" value="RT_RNaseH"/>
    <property type="match status" value="1"/>
</dbReference>
<dbReference type="PANTHER" id="PTHR37984">
    <property type="entry name" value="PROTEIN CBG26694"/>
    <property type="match status" value="1"/>
</dbReference>
<evidence type="ECO:0000259" key="8">
    <source>
        <dbReference type="Pfam" id="PF17917"/>
    </source>
</evidence>
<sequence>MLRIDLSLATCSILHSEDVIAHWQGEVLSVDVCKSITRSDVCLDSKDLTTYSHEINCGDTRSVPVWVDNNGQFRTLHGSVDVINMKHNIDLIPEAKSFPQTVSVTIRKTTAMRETLRGLQASLYAYLDNVVLASDFIDSHIQYIDEVLQSIIHMGLTLKLEKCQFGKAEIKYLGLIVSSKECRADPDKVVTIRNFPIPKNIKSVKSFLGICNFFRRFIKNLRIIAQPLNDLLQNNRKFNWSKVQNSVFEQLKSALTSSPVLMEPRIGYPYVIHSDASTVGIDEALYQHDADYNLRPIAFCSRTLSREEKRYAIIELESLAIVYALRKFHTYVYGARIVLFTDHKPLKSLLTISDLQGRLVKYQIFIQGYDIDIEYKMGSKNNVADALSRFPVYVIREKYFLPSVESKIESQQNIIPMVYKNTKSHQEIANHEYETCIIIENVLVKPNKDQMKDHRVVVANNDHQEQIVKYCYYDILEGGHLGRNRTVKITEERYY</sequence>
<dbReference type="CDD" id="cd09274">
    <property type="entry name" value="RNase_HI_RT_Ty3"/>
    <property type="match status" value="1"/>
</dbReference>
<feature type="domain" description="Reverse transcriptase" evidence="7">
    <location>
        <begin position="111"/>
        <end position="176"/>
    </location>
</feature>